<keyword evidence="4" id="KW-0694">RNA-binding</keyword>
<evidence type="ECO:0000256" key="5">
    <source>
        <dbReference type="ARBA" id="ARBA00023118"/>
    </source>
</evidence>
<accession>A0A7V4G7T7</accession>
<comment type="similarity">
    <text evidence="2">Belongs to the CRISPR-associated Csm2 family.</text>
</comment>
<organism evidence="7">
    <name type="scientific">Desulfobacca acetoxidans</name>
    <dbReference type="NCBI Taxonomy" id="60893"/>
    <lineage>
        <taxon>Bacteria</taxon>
        <taxon>Pseudomonadati</taxon>
        <taxon>Thermodesulfobacteriota</taxon>
        <taxon>Desulfobaccia</taxon>
        <taxon>Desulfobaccales</taxon>
        <taxon>Desulfobaccaceae</taxon>
        <taxon>Desulfobacca</taxon>
    </lineage>
</organism>
<dbReference type="NCBIfam" id="TIGR01870">
    <property type="entry name" value="cas_TM1810_Csm2"/>
    <property type="match status" value="1"/>
</dbReference>
<reference evidence="7" key="1">
    <citation type="journal article" date="2020" name="mSystems">
        <title>Genome- and Community-Level Interaction Insights into Carbon Utilization and Element Cycling Functions of Hydrothermarchaeota in Hydrothermal Sediment.</title>
        <authorList>
            <person name="Zhou Z."/>
            <person name="Liu Y."/>
            <person name="Xu W."/>
            <person name="Pan J."/>
            <person name="Luo Z.H."/>
            <person name="Li M."/>
        </authorList>
    </citation>
    <scope>NUCLEOTIDE SEQUENCE [LARGE SCALE GENOMIC DNA]</scope>
    <source>
        <strain evidence="7">SpSt-548</strain>
    </source>
</reference>
<protein>
    <recommendedName>
        <fullName evidence="3">CRISPR system Cms protein Csm2</fullName>
    </recommendedName>
    <alternativeName>
        <fullName evidence="6">CRISPR type III A-associated protein Csm2</fullName>
    </alternativeName>
</protein>
<evidence type="ECO:0000256" key="1">
    <source>
        <dbReference type="ARBA" id="ARBA00003640"/>
    </source>
</evidence>
<dbReference type="Pfam" id="PF03750">
    <property type="entry name" value="Csm2_III-A"/>
    <property type="match status" value="1"/>
</dbReference>
<keyword evidence="5" id="KW-0051">Antiviral defense</keyword>
<dbReference type="GO" id="GO:0003723">
    <property type="term" value="F:RNA binding"/>
    <property type="evidence" value="ECO:0007669"/>
    <property type="project" value="UniProtKB-KW"/>
</dbReference>
<evidence type="ECO:0000313" key="7">
    <source>
        <dbReference type="EMBL" id="HGS04821.1"/>
    </source>
</evidence>
<proteinExistence type="inferred from homology"/>
<evidence type="ECO:0000256" key="4">
    <source>
        <dbReference type="ARBA" id="ARBA00022884"/>
    </source>
</evidence>
<dbReference type="AlphaFoldDB" id="A0A7V4G7T7"/>
<evidence type="ECO:0000256" key="3">
    <source>
        <dbReference type="ARBA" id="ARBA00016118"/>
    </source>
</evidence>
<dbReference type="InterPro" id="IPR010149">
    <property type="entry name" value="CRISPR-assoc_prot_Csm2_III-A"/>
</dbReference>
<dbReference type="EMBL" id="DSXI01000214">
    <property type="protein sequence ID" value="HGS04821.1"/>
    <property type="molecule type" value="Genomic_DNA"/>
</dbReference>
<evidence type="ECO:0000256" key="2">
    <source>
        <dbReference type="ARBA" id="ARBA00006896"/>
    </source>
</evidence>
<name>A0A7V4G7T7_9BACT</name>
<dbReference type="GO" id="GO:0051607">
    <property type="term" value="P:defense response to virus"/>
    <property type="evidence" value="ECO:0007669"/>
    <property type="project" value="UniProtKB-KW"/>
</dbReference>
<gene>
    <name evidence="7" type="primary">csm2</name>
    <name evidence="7" type="ORF">ENT08_03665</name>
</gene>
<sequence length="130" mass="15693">MTIQFWKNRDKREPNPEIFWHAAENLSEKLANQGQANKRTQIRKFYDEVLRLDQDAKRLKDEQWPNILMRLNLLVPKAVYAWGRNNLVSEDFVKFIKESVQQIQTKEDLAVFANFFEAFMGFYRKHKKEQ</sequence>
<comment type="function">
    <text evidence="1">This subunit may be involved in monitoring complementarity of crRNA and target RNA.</text>
</comment>
<evidence type="ECO:0000256" key="6">
    <source>
        <dbReference type="ARBA" id="ARBA00031723"/>
    </source>
</evidence>
<comment type="caution">
    <text evidence="7">The sequence shown here is derived from an EMBL/GenBank/DDBJ whole genome shotgun (WGS) entry which is preliminary data.</text>
</comment>